<feature type="compositionally biased region" description="Basic and acidic residues" evidence="1">
    <location>
        <begin position="566"/>
        <end position="578"/>
    </location>
</feature>
<accession>A0A6H0XW77</accession>
<dbReference type="PANTHER" id="PTHR33112">
    <property type="entry name" value="DOMAIN PROTEIN, PUTATIVE-RELATED"/>
    <property type="match status" value="1"/>
</dbReference>
<dbReference type="OrthoDB" id="5135333at2759"/>
<evidence type="ECO:0000256" key="1">
    <source>
        <dbReference type="SAM" id="MobiDB-lite"/>
    </source>
</evidence>
<evidence type="ECO:0000313" key="3">
    <source>
        <dbReference type="EMBL" id="QIW98868.1"/>
    </source>
</evidence>
<dbReference type="Pfam" id="PF06985">
    <property type="entry name" value="HET"/>
    <property type="match status" value="1"/>
</dbReference>
<protein>
    <recommendedName>
        <fullName evidence="2">Heterokaryon incompatibility domain-containing protein</fullName>
    </recommendedName>
</protein>
<dbReference type="Proteomes" id="UP000503462">
    <property type="component" value="Chromosome 3"/>
</dbReference>
<name>A0A6H0XW77_9PEZI</name>
<sequence length="738" mass="84861">MADRTTYLAPNSEAAFRPKANTFRAREIQPDQGKQAMIKSWLDICRREHKGACSVTTQQAEFERLVDETYFGVIDVTDLQLKPLPRTRSHKPAKFVALSYVWGQSDKPYITTRHNILWRRQHGGLETDLHNFPAAIRDAIKLVQKLHMRYLWVDALCIVQDSAASFRLNASEMHTIYGNAHFTICAADGIDADTGLRAMARASNEDIAQQDTEEVIPGLRLQIARPPEMVIKDSKWNTRGWTFQERILSRRCVIFADSRVYFQCRKAAFSEDVHNEIKGSGWSFQAMGAPLRSFAEIEQRSFSFYMRCVAMFYRRDLTRPSDILAAFKGIQSVMELVMGAPFCFGLPTSHFDLALLWQPTQAVRRRLPAPRTQPSECTTTHDGHCDCKLEGDDFNGQEFPSWSWSGWVGGDIAYDHAALEGSLLTVREWLKTHTWIRYHVLGGRGKLRPLWDATKVFEDASTEDRWKGYLGCQVRHDEYLSRSAVQYDTDSEEDMDSPVGVQGPQRVKTVRYDAQGNPFTDIRILSQPEPGYRYLQRKPQMNSRECRADSDEQPMEYPRRPNVLDIELRERPRVEYRRRSPGPVYRTSPSPPLYPQDDRKVSESVSSTPLSAGHDSWGRLLNALPVFEQYRRDHFTRSHPENPYRVRKTEWSWPDVSRGFPDLPILQFWTRLKQFRVVAAGSEIRGTGLTRCHIADTADDWCGTVTVNTDWIEQHDGQMVEFIALSEAKAFTEDENPD</sequence>
<gene>
    <name evidence="3" type="ORF">AMS68_004386</name>
</gene>
<proteinExistence type="predicted"/>
<dbReference type="EMBL" id="CP051141">
    <property type="protein sequence ID" value="QIW98868.1"/>
    <property type="molecule type" value="Genomic_DNA"/>
</dbReference>
<feature type="region of interest" description="Disordered" evidence="1">
    <location>
        <begin position="538"/>
        <end position="610"/>
    </location>
</feature>
<feature type="domain" description="Heterokaryon incompatibility" evidence="2">
    <location>
        <begin position="95"/>
        <end position="245"/>
    </location>
</feature>
<dbReference type="PANTHER" id="PTHR33112:SF12">
    <property type="entry name" value="HETEROKARYON INCOMPATIBILITY DOMAIN-CONTAINING PROTEIN"/>
    <property type="match status" value="1"/>
</dbReference>
<dbReference type="AlphaFoldDB" id="A0A6H0XW77"/>
<evidence type="ECO:0000313" key="4">
    <source>
        <dbReference type="Proteomes" id="UP000503462"/>
    </source>
</evidence>
<dbReference type="InterPro" id="IPR010730">
    <property type="entry name" value="HET"/>
</dbReference>
<evidence type="ECO:0000259" key="2">
    <source>
        <dbReference type="Pfam" id="PF06985"/>
    </source>
</evidence>
<organism evidence="3 4">
    <name type="scientific">Peltaster fructicola</name>
    <dbReference type="NCBI Taxonomy" id="286661"/>
    <lineage>
        <taxon>Eukaryota</taxon>
        <taxon>Fungi</taxon>
        <taxon>Dikarya</taxon>
        <taxon>Ascomycota</taxon>
        <taxon>Pezizomycotina</taxon>
        <taxon>Dothideomycetes</taxon>
        <taxon>Dothideomycetes incertae sedis</taxon>
        <taxon>Peltaster</taxon>
    </lineage>
</organism>
<reference evidence="3 4" key="1">
    <citation type="journal article" date="2016" name="Sci. Rep.">
        <title>Peltaster fructicola genome reveals evolution from an invasive phytopathogen to an ectophytic parasite.</title>
        <authorList>
            <person name="Xu C."/>
            <person name="Chen H."/>
            <person name="Gleason M.L."/>
            <person name="Xu J.R."/>
            <person name="Liu H."/>
            <person name="Zhang R."/>
            <person name="Sun G."/>
        </authorList>
    </citation>
    <scope>NUCLEOTIDE SEQUENCE [LARGE SCALE GENOMIC DNA]</scope>
    <source>
        <strain evidence="3 4">LNHT1506</strain>
    </source>
</reference>
<keyword evidence="4" id="KW-1185">Reference proteome</keyword>